<dbReference type="Proteomes" id="UP000006054">
    <property type="component" value="Chromosome"/>
</dbReference>
<organism evidence="1 2">
    <name type="scientific">Bernardetia litoralis (strain ATCC 23117 / DSM 6794 / NBRC 15988 / NCIMB 1366 / Fx l1 / Sio-4)</name>
    <name type="common">Flexibacter litoralis</name>
    <dbReference type="NCBI Taxonomy" id="880071"/>
    <lineage>
        <taxon>Bacteria</taxon>
        <taxon>Pseudomonadati</taxon>
        <taxon>Bacteroidota</taxon>
        <taxon>Cytophagia</taxon>
        <taxon>Cytophagales</taxon>
        <taxon>Bernardetiaceae</taxon>
        <taxon>Bernardetia</taxon>
    </lineage>
</organism>
<dbReference type="HOGENOM" id="CLU_154471_0_0_10"/>
<name>I4AMV8_BERLS</name>
<dbReference type="STRING" id="880071.Fleli_2946"/>
<evidence type="ECO:0008006" key="3">
    <source>
        <dbReference type="Google" id="ProtNLM"/>
    </source>
</evidence>
<dbReference type="KEGG" id="fli:Fleli_2946"/>
<dbReference type="EMBL" id="CP003345">
    <property type="protein sequence ID" value="AFM05293.1"/>
    <property type="molecule type" value="Genomic_DNA"/>
</dbReference>
<dbReference type="OrthoDB" id="979415at2"/>
<reference evidence="2" key="1">
    <citation type="submission" date="2012-06" db="EMBL/GenBank/DDBJ databases">
        <title>The complete genome of Flexibacter litoralis DSM 6794.</title>
        <authorList>
            <person name="Lucas S."/>
            <person name="Copeland A."/>
            <person name="Lapidus A."/>
            <person name="Glavina del Rio T."/>
            <person name="Dalin E."/>
            <person name="Tice H."/>
            <person name="Bruce D."/>
            <person name="Goodwin L."/>
            <person name="Pitluck S."/>
            <person name="Peters L."/>
            <person name="Ovchinnikova G."/>
            <person name="Lu M."/>
            <person name="Kyrpides N."/>
            <person name="Mavromatis K."/>
            <person name="Ivanova N."/>
            <person name="Brettin T."/>
            <person name="Detter J.C."/>
            <person name="Han C."/>
            <person name="Larimer F."/>
            <person name="Land M."/>
            <person name="Hauser L."/>
            <person name="Markowitz V."/>
            <person name="Cheng J.-F."/>
            <person name="Hugenholtz P."/>
            <person name="Woyke T."/>
            <person name="Wu D."/>
            <person name="Spring S."/>
            <person name="Lang E."/>
            <person name="Kopitz M."/>
            <person name="Brambilla E."/>
            <person name="Klenk H.-P."/>
            <person name="Eisen J.A."/>
        </authorList>
    </citation>
    <scope>NUCLEOTIDE SEQUENCE [LARGE SCALE GENOMIC DNA]</scope>
    <source>
        <strain evidence="2">ATCC 23117 / DSM 6794 / NBRC 15988 / NCIMB 1366 / Sio-4</strain>
    </source>
</reference>
<evidence type="ECO:0000313" key="1">
    <source>
        <dbReference type="EMBL" id="AFM05293.1"/>
    </source>
</evidence>
<sequence>MLIYESDYSIFKYDEENSIFSHIFKPATEDLDAEKFKKEMLIYLEYFEKYKPKRALVNNQEMQFIIVPKLQNWHAQNIFPKCIELGVELAAIVISPDLFAHISMEQLMEEEKSGAVTVKYFEDVDEATKWLIS</sequence>
<protein>
    <recommendedName>
        <fullName evidence="3">SpoIIAA-like protein</fullName>
    </recommendedName>
</protein>
<accession>I4AMV8</accession>
<dbReference type="AlphaFoldDB" id="I4AMV8"/>
<proteinExistence type="predicted"/>
<keyword evidence="2" id="KW-1185">Reference proteome</keyword>
<evidence type="ECO:0000313" key="2">
    <source>
        <dbReference type="Proteomes" id="UP000006054"/>
    </source>
</evidence>
<dbReference type="eggNOG" id="ENOG50349CE">
    <property type="taxonomic scope" value="Bacteria"/>
</dbReference>
<gene>
    <name evidence="1" type="ordered locus">Fleli_2946</name>
</gene>
<dbReference type="RefSeq" id="WP_014798727.1">
    <property type="nucleotide sequence ID" value="NC_018018.1"/>
</dbReference>